<reference evidence="9 10" key="1">
    <citation type="journal article" date="2017" name="Water Res.">
        <title>Comammox in drinking water systems.</title>
        <authorList>
            <person name="Wang Y."/>
            <person name="Ma L."/>
            <person name="Mao Y."/>
            <person name="Jiang X."/>
            <person name="Xia Y."/>
            <person name="Yu K."/>
            <person name="Li B."/>
            <person name="Zhang T."/>
        </authorList>
    </citation>
    <scope>NUCLEOTIDE SEQUENCE [LARGE SCALE GENOMIC DNA]</scope>
    <source>
        <strain evidence="9">SG_bin8</strain>
    </source>
</reference>
<keyword evidence="6" id="KW-0408">Iron</keyword>
<evidence type="ECO:0000256" key="4">
    <source>
        <dbReference type="ARBA" id="ARBA00022723"/>
    </source>
</evidence>
<gene>
    <name evidence="9" type="ORF">A4S15_11425</name>
</gene>
<dbReference type="PROSITE" id="PS00932">
    <property type="entry name" value="MOLYBDOPTERIN_PROK_3"/>
    <property type="match status" value="1"/>
</dbReference>
<comment type="cofactor">
    <cofactor evidence="1">
        <name>Mo-bis(molybdopterin guanine dinucleotide)</name>
        <dbReference type="ChEBI" id="CHEBI:60539"/>
    </cofactor>
</comment>
<name>A0A1W9HVF6_9HYPH</name>
<evidence type="ECO:0000256" key="5">
    <source>
        <dbReference type="ARBA" id="ARBA00023002"/>
    </source>
</evidence>
<dbReference type="Pfam" id="PF04879">
    <property type="entry name" value="Molybdop_Fe4S4"/>
    <property type="match status" value="1"/>
</dbReference>
<dbReference type="Gene3D" id="3.40.228.10">
    <property type="entry name" value="Dimethylsulfoxide Reductase, domain 2"/>
    <property type="match status" value="1"/>
</dbReference>
<keyword evidence="4" id="KW-0479">Metal-binding</keyword>
<feature type="domain" description="4Fe-4S Mo/W bis-MGD-type" evidence="8">
    <location>
        <begin position="13"/>
        <end position="71"/>
    </location>
</feature>
<evidence type="ECO:0000256" key="1">
    <source>
        <dbReference type="ARBA" id="ARBA00001942"/>
    </source>
</evidence>
<dbReference type="InterPro" id="IPR006656">
    <property type="entry name" value="Mopterin_OxRdtase"/>
</dbReference>
<dbReference type="GO" id="GO:0051536">
    <property type="term" value="F:iron-sulfur cluster binding"/>
    <property type="evidence" value="ECO:0007669"/>
    <property type="project" value="UniProtKB-KW"/>
</dbReference>
<dbReference type="SUPFAM" id="SSF53706">
    <property type="entry name" value="Formate dehydrogenase/DMSO reductase, domains 1-3"/>
    <property type="match status" value="1"/>
</dbReference>
<dbReference type="GO" id="GO:0043546">
    <property type="term" value="F:molybdopterin cofactor binding"/>
    <property type="evidence" value="ECO:0007669"/>
    <property type="project" value="InterPro"/>
</dbReference>
<dbReference type="GO" id="GO:0046872">
    <property type="term" value="F:metal ion binding"/>
    <property type="evidence" value="ECO:0007669"/>
    <property type="project" value="UniProtKB-KW"/>
</dbReference>
<evidence type="ECO:0000313" key="10">
    <source>
        <dbReference type="Proteomes" id="UP000192872"/>
    </source>
</evidence>
<proteinExistence type="inferred from homology"/>
<keyword evidence="7" id="KW-0411">Iron-sulfur</keyword>
<dbReference type="Gene3D" id="2.20.25.90">
    <property type="entry name" value="ADC-like domains"/>
    <property type="match status" value="1"/>
</dbReference>
<evidence type="ECO:0000256" key="7">
    <source>
        <dbReference type="ARBA" id="ARBA00023014"/>
    </source>
</evidence>
<dbReference type="InterPro" id="IPR009010">
    <property type="entry name" value="Asp_de-COase-like_dom_sf"/>
</dbReference>
<dbReference type="STRING" id="1827387.A4S15_11425"/>
<dbReference type="InterPro" id="IPR037920">
    <property type="entry name" value="YoaE_C"/>
</dbReference>
<evidence type="ECO:0000313" key="9">
    <source>
        <dbReference type="EMBL" id="OQW51430.1"/>
    </source>
</evidence>
<comment type="similarity">
    <text evidence="2">Belongs to the prokaryotic molybdopterin-containing oxidoreductase family.</text>
</comment>
<dbReference type="InterPro" id="IPR006657">
    <property type="entry name" value="MoPterin_dinucl-bd_dom"/>
</dbReference>
<dbReference type="SUPFAM" id="SSF50692">
    <property type="entry name" value="ADC-like"/>
    <property type="match status" value="1"/>
</dbReference>
<dbReference type="Pfam" id="PF01568">
    <property type="entry name" value="Molydop_binding"/>
    <property type="match status" value="1"/>
</dbReference>
<evidence type="ECO:0000256" key="2">
    <source>
        <dbReference type="ARBA" id="ARBA00010312"/>
    </source>
</evidence>
<dbReference type="RefSeq" id="WP_376802415.1">
    <property type="nucleotide sequence ID" value="NZ_DBNB01000015.1"/>
</dbReference>
<dbReference type="PROSITE" id="PS51669">
    <property type="entry name" value="4FE4S_MOW_BIS_MGD"/>
    <property type="match status" value="1"/>
</dbReference>
<dbReference type="EMBL" id="LWDL01000019">
    <property type="protein sequence ID" value="OQW51430.1"/>
    <property type="molecule type" value="Genomic_DNA"/>
</dbReference>
<evidence type="ECO:0000256" key="6">
    <source>
        <dbReference type="ARBA" id="ARBA00023004"/>
    </source>
</evidence>
<dbReference type="InterPro" id="IPR006963">
    <property type="entry name" value="Mopterin_OxRdtase_4Fe-4S_dom"/>
</dbReference>
<dbReference type="PANTHER" id="PTHR43742">
    <property type="entry name" value="TRIMETHYLAMINE-N-OXIDE REDUCTASE"/>
    <property type="match status" value="1"/>
</dbReference>
<dbReference type="InterPro" id="IPR006655">
    <property type="entry name" value="Mopterin_OxRdtase_prok_CS"/>
</dbReference>
<dbReference type="InterPro" id="IPR050612">
    <property type="entry name" value="Prok_Mopterin_Oxidored"/>
</dbReference>
<evidence type="ECO:0000256" key="3">
    <source>
        <dbReference type="ARBA" id="ARBA00022505"/>
    </source>
</evidence>
<dbReference type="Gene3D" id="3.30.2070.10">
    <property type="entry name" value="Formate dehydrogenase/DMSO reductase"/>
    <property type="match status" value="1"/>
</dbReference>
<dbReference type="Gene3D" id="3.40.50.740">
    <property type="match status" value="1"/>
</dbReference>
<dbReference type="Proteomes" id="UP000192872">
    <property type="component" value="Unassembled WGS sequence"/>
</dbReference>
<organism evidence="9 10">
    <name type="scientific">Candidatus Raskinella chloraquaticus</name>
    <dbReference type="NCBI Taxonomy" id="1951219"/>
    <lineage>
        <taxon>Bacteria</taxon>
        <taxon>Pseudomonadati</taxon>
        <taxon>Pseudomonadota</taxon>
        <taxon>Alphaproteobacteria</taxon>
        <taxon>Hyphomicrobiales</taxon>
        <taxon>Phreatobacteraceae</taxon>
        <taxon>Candidatus Raskinella</taxon>
    </lineage>
</organism>
<comment type="caution">
    <text evidence="9">The sequence shown here is derived from an EMBL/GenBank/DDBJ whole genome shotgun (WGS) entry which is preliminary data.</text>
</comment>
<dbReference type="Pfam" id="PF00384">
    <property type="entry name" value="Molybdopterin"/>
    <property type="match status" value="1"/>
</dbReference>
<evidence type="ECO:0000259" key="8">
    <source>
        <dbReference type="PROSITE" id="PS51669"/>
    </source>
</evidence>
<dbReference type="CDD" id="cd02766">
    <property type="entry name" value="MopB_3"/>
    <property type="match status" value="1"/>
</dbReference>
<dbReference type="Gene3D" id="2.40.40.20">
    <property type="match status" value="1"/>
</dbReference>
<dbReference type="SMART" id="SM00926">
    <property type="entry name" value="Molybdop_Fe4S4"/>
    <property type="match status" value="1"/>
</dbReference>
<protein>
    <submittedName>
        <fullName evidence="9">Dehydrogenase</fullName>
    </submittedName>
</protein>
<sequence length="702" mass="76809">MNVTQRLNLPAGMATRASVCPHDCPSTCALEVEIFDSKRVGRMRGAADNSYTAGVICAKVARYADRLYHADRLTTPLRRVGAKGGGTYAPLSWDAALDEIAEAFVKAEQRHSSEAVWPYFYAGTMGLVMRDGIERLRHVKRYSRQYATICTTLAWTGFVAGTGRLAGSDPREMAKSDLVIIWGTNAAATQVNVMTHAIRARKERGARIVVVDIYHNDTMKQADLAVLLKPGSDGALACALMHIAFRDGFADRGYLERFSDCPTDLEAHLASRTPQWAAAITGMSVDEIEAFAALLKERPRAYFRLGYGFSRQRNGAVNMHAALSLATVLGSWQYEGGGAFHSNSGTFHWNKQMIEGLDRLDRSVRNLDMSRIGAVLTGESEALGNGPPVTAMLIQNTNPLSVAPDQTTVKAGFARDDLFVAVHEQFMTETAQVADIVLPATMFVEHDDLYQAGGQQHILFGGKLVEPPGECRSNHEVICALAKRLGAQHPGFDMSARELIDWTLKASDWGSLAELEDKRWIDTQSSFETAHYLNGFGHRDGKFHFRVDWGHVPVAKAALRVDVEAMPVLPDHWAVNEEACDIYPLRLATSPSRAFLNSTFNETQTSQQKAGGRPEILVHPEDAKACGIADGQFVAVTSPRGEIRLHARFYPGTRRGVVIAESIWPNAAYVDGKGINTLTDARAVAPFGGAAFHDNKVAIRPA</sequence>
<dbReference type="CDD" id="cd02786">
    <property type="entry name" value="MopB_CT_3"/>
    <property type="match status" value="1"/>
</dbReference>
<accession>A0A1W9HVF6</accession>
<dbReference type="PANTHER" id="PTHR43742:SF6">
    <property type="entry name" value="OXIDOREDUCTASE YYAE-RELATED"/>
    <property type="match status" value="1"/>
</dbReference>
<keyword evidence="3" id="KW-0500">Molybdenum</keyword>
<dbReference type="AlphaFoldDB" id="A0A1W9HVF6"/>
<dbReference type="GO" id="GO:0016491">
    <property type="term" value="F:oxidoreductase activity"/>
    <property type="evidence" value="ECO:0007669"/>
    <property type="project" value="UniProtKB-KW"/>
</dbReference>
<keyword evidence="5" id="KW-0560">Oxidoreductase</keyword>